<dbReference type="AlphaFoldDB" id="A0A0B2V125"/>
<keyword evidence="2" id="KW-1185">Reference proteome</keyword>
<evidence type="ECO:0000313" key="1">
    <source>
        <dbReference type="EMBL" id="KHN75132.1"/>
    </source>
</evidence>
<proteinExistence type="predicted"/>
<protein>
    <submittedName>
        <fullName evidence="1">Uncharacterized protein</fullName>
    </submittedName>
</protein>
<dbReference type="EMBL" id="JPKZ01002781">
    <property type="protein sequence ID" value="KHN75132.1"/>
    <property type="molecule type" value="Genomic_DNA"/>
</dbReference>
<gene>
    <name evidence="1" type="ORF">Tcan_09363</name>
</gene>
<name>A0A0B2V125_TOXCA</name>
<dbReference type="Proteomes" id="UP000031036">
    <property type="component" value="Unassembled WGS sequence"/>
</dbReference>
<comment type="caution">
    <text evidence="1">The sequence shown here is derived from an EMBL/GenBank/DDBJ whole genome shotgun (WGS) entry which is preliminary data.</text>
</comment>
<sequence length="75" mass="8369">MVPDFRCAVENGSHASIEISDLYGDIDEIKGTKKPKNPIKPISDVDQQLDGCRVEAKLEEPNGSFDMKIVLHEEQ</sequence>
<reference evidence="1 2" key="1">
    <citation type="submission" date="2014-11" db="EMBL/GenBank/DDBJ databases">
        <title>Genetic blueprint of the zoonotic pathogen Toxocara canis.</title>
        <authorList>
            <person name="Zhu X.-Q."/>
            <person name="Korhonen P.K."/>
            <person name="Cai H."/>
            <person name="Young N.D."/>
            <person name="Nejsum P."/>
            <person name="von Samson-Himmelstjerna G."/>
            <person name="Boag P.R."/>
            <person name="Tan P."/>
            <person name="Li Q."/>
            <person name="Min J."/>
            <person name="Yang Y."/>
            <person name="Wang X."/>
            <person name="Fang X."/>
            <person name="Hall R.S."/>
            <person name="Hofmann A."/>
            <person name="Sternberg P.W."/>
            <person name="Jex A.R."/>
            <person name="Gasser R.B."/>
        </authorList>
    </citation>
    <scope>NUCLEOTIDE SEQUENCE [LARGE SCALE GENOMIC DNA]</scope>
    <source>
        <strain evidence="1">PN_DK_2014</strain>
    </source>
</reference>
<organism evidence="1 2">
    <name type="scientific">Toxocara canis</name>
    <name type="common">Canine roundworm</name>
    <dbReference type="NCBI Taxonomy" id="6265"/>
    <lineage>
        <taxon>Eukaryota</taxon>
        <taxon>Metazoa</taxon>
        <taxon>Ecdysozoa</taxon>
        <taxon>Nematoda</taxon>
        <taxon>Chromadorea</taxon>
        <taxon>Rhabditida</taxon>
        <taxon>Spirurina</taxon>
        <taxon>Ascaridomorpha</taxon>
        <taxon>Ascaridoidea</taxon>
        <taxon>Toxocaridae</taxon>
        <taxon>Toxocara</taxon>
    </lineage>
</organism>
<evidence type="ECO:0000313" key="2">
    <source>
        <dbReference type="Proteomes" id="UP000031036"/>
    </source>
</evidence>
<accession>A0A0B2V125</accession>